<comment type="cofactor">
    <cofactor evidence="1">
        <name>Mg(2+)</name>
        <dbReference type="ChEBI" id="CHEBI:18420"/>
    </cofactor>
</comment>
<evidence type="ECO:0000256" key="15">
    <source>
        <dbReference type="ARBA" id="ARBA00022909"/>
    </source>
</evidence>
<dbReference type="PIRSF" id="PIRSF001563">
    <property type="entry name" value="Folylpolyglu_synth"/>
    <property type="match status" value="1"/>
</dbReference>
<dbReference type="PANTHER" id="PTHR11136">
    <property type="entry name" value="FOLYLPOLYGLUTAMATE SYNTHASE-RELATED"/>
    <property type="match status" value="1"/>
</dbReference>
<sequence>MPARSLNDWLSYIESQHPSEIELGLERGLSVLRKLNLGRPNNKVITVAGTNGKGSTCAMLTQYLVAAGANVGTYTSPHFLRFNERVAVNANECSDDLLCQAFTKIEEVRGDTSLTYFEFSTLAALWIFDQLELDYWVLEVGLGGRLDSVNMVDADVAVVTSIALDHMDWLGSSIEVIGKEKTGIARFEKPLISGVVAPPESIVLTAKEIGALLHQKHVHFTFESGVDSWSWSGFGKAYTGLPYPKLPLENAATVIAVLMQLDIPVTFEKLCHLFETATLLGRFQKVAEYPDVYIDVAHNPEAAIQLKAQVQRIDKPAIAVCGMLKDKDIESVMSNLCDVFLSWKVVSLPGPRGASAQELSCYLDSSEQFSDLKGGLESALIQAKQEDACVIVFGSFVTVSEYLALTQH</sequence>
<dbReference type="FunFam" id="3.40.1190.10:FF:000004">
    <property type="entry name" value="Dihydrofolate synthase/folylpolyglutamate synthase"/>
    <property type="match status" value="1"/>
</dbReference>
<comment type="catalytic activity">
    <reaction evidence="22">
        <text>7,8-dihydropteroate + L-glutamate + ATP = 7,8-dihydrofolate + ADP + phosphate + H(+)</text>
        <dbReference type="Rhea" id="RHEA:23584"/>
        <dbReference type="ChEBI" id="CHEBI:15378"/>
        <dbReference type="ChEBI" id="CHEBI:17839"/>
        <dbReference type="ChEBI" id="CHEBI:29985"/>
        <dbReference type="ChEBI" id="CHEBI:30616"/>
        <dbReference type="ChEBI" id="CHEBI:43474"/>
        <dbReference type="ChEBI" id="CHEBI:57451"/>
        <dbReference type="ChEBI" id="CHEBI:456216"/>
        <dbReference type="EC" id="6.3.2.12"/>
    </reaction>
</comment>
<dbReference type="GO" id="GO:0004326">
    <property type="term" value="F:tetrahydrofolylpolyglutamate synthase activity"/>
    <property type="evidence" value="ECO:0007669"/>
    <property type="project" value="UniProtKB-EC"/>
</dbReference>
<comment type="caution">
    <text evidence="26">The sequence shown here is derived from an EMBL/GenBank/DDBJ whole genome shotgun (WGS) entry which is preliminary data.</text>
</comment>
<dbReference type="Gene3D" id="3.40.1190.10">
    <property type="entry name" value="Mur-like, catalytic domain"/>
    <property type="match status" value="1"/>
</dbReference>
<dbReference type="GO" id="GO:0046656">
    <property type="term" value="P:folic acid biosynthetic process"/>
    <property type="evidence" value="ECO:0007669"/>
    <property type="project" value="UniProtKB-KW"/>
</dbReference>
<evidence type="ECO:0000313" key="27">
    <source>
        <dbReference type="Proteomes" id="UP000254326"/>
    </source>
</evidence>
<evidence type="ECO:0000256" key="6">
    <source>
        <dbReference type="ARBA" id="ARBA00011245"/>
    </source>
</evidence>
<dbReference type="EC" id="6.3.2.17" evidence="8"/>
<dbReference type="InterPro" id="IPR036565">
    <property type="entry name" value="Mur-like_cat_sf"/>
</dbReference>
<dbReference type="GO" id="GO:0008841">
    <property type="term" value="F:dihydrofolate synthase activity"/>
    <property type="evidence" value="ECO:0007669"/>
    <property type="project" value="UniProtKB-EC"/>
</dbReference>
<dbReference type="NCBIfam" id="NF008101">
    <property type="entry name" value="PRK10846.1"/>
    <property type="match status" value="1"/>
</dbReference>
<keyword evidence="15" id="KW-0289">Folate biosynthesis</keyword>
<dbReference type="GO" id="GO:0046654">
    <property type="term" value="P:tetrahydrofolate biosynthetic process"/>
    <property type="evidence" value="ECO:0007669"/>
    <property type="project" value="UniProtKB-UniPathway"/>
</dbReference>
<accession>A0A370UEG0</accession>
<proteinExistence type="inferred from homology"/>
<evidence type="ECO:0000256" key="1">
    <source>
        <dbReference type="ARBA" id="ARBA00001946"/>
    </source>
</evidence>
<comment type="catalytic activity">
    <reaction evidence="21">
        <text>(6R)-5,10-methylenetetrahydrofolyl-(gamma-L-Glu)(n) + L-glutamate + ATP = (6R)-5,10-methylenetetrahydrofolyl-(gamma-L-Glu)(n+1) + ADP + phosphate + H(+)</text>
        <dbReference type="Rhea" id="RHEA:51912"/>
        <dbReference type="Rhea" id="RHEA-COMP:13257"/>
        <dbReference type="Rhea" id="RHEA-COMP:13258"/>
        <dbReference type="ChEBI" id="CHEBI:15378"/>
        <dbReference type="ChEBI" id="CHEBI:29985"/>
        <dbReference type="ChEBI" id="CHEBI:30616"/>
        <dbReference type="ChEBI" id="CHEBI:43474"/>
        <dbReference type="ChEBI" id="CHEBI:136572"/>
        <dbReference type="ChEBI" id="CHEBI:456216"/>
        <dbReference type="EC" id="6.3.2.17"/>
    </reaction>
</comment>
<feature type="domain" description="Mur ligase C-terminal" evidence="24">
    <location>
        <begin position="281"/>
        <end position="396"/>
    </location>
</feature>
<feature type="domain" description="Mur ligase central" evidence="25">
    <location>
        <begin position="47"/>
        <end position="187"/>
    </location>
</feature>
<comment type="pathway">
    <text evidence="3">Cofactor biosynthesis; tetrahydrofolate biosynthesis; 7,8-dihydrofolate from 2-amino-4-hydroxy-6-hydroxymethyl-7,8-dihydropteridine diphosphate and 4-aminobenzoate: step 2/2.</text>
</comment>
<dbReference type="AlphaFoldDB" id="A0A370UEG0"/>
<evidence type="ECO:0000256" key="20">
    <source>
        <dbReference type="ARBA" id="ARBA00047808"/>
    </source>
</evidence>
<comment type="pathway">
    <text evidence="4">Cofactor biosynthesis; tetrahydrofolylpolyglutamate biosynthesis.</text>
</comment>
<dbReference type="InterPro" id="IPR004101">
    <property type="entry name" value="Mur_ligase_C"/>
</dbReference>
<comment type="catalytic activity">
    <reaction evidence="19">
        <text>(6S)-5,6,7,8-tetrahydrofolyl-(gamma-L-Glu)(n) + L-glutamate + ATP = (6S)-5,6,7,8-tetrahydrofolyl-(gamma-L-Glu)(n+1) + ADP + phosphate + H(+)</text>
        <dbReference type="Rhea" id="RHEA:10580"/>
        <dbReference type="Rhea" id="RHEA-COMP:14738"/>
        <dbReference type="Rhea" id="RHEA-COMP:14740"/>
        <dbReference type="ChEBI" id="CHEBI:15378"/>
        <dbReference type="ChEBI" id="CHEBI:29985"/>
        <dbReference type="ChEBI" id="CHEBI:30616"/>
        <dbReference type="ChEBI" id="CHEBI:43474"/>
        <dbReference type="ChEBI" id="CHEBI:141005"/>
        <dbReference type="ChEBI" id="CHEBI:456216"/>
        <dbReference type="EC" id="6.3.2.17"/>
    </reaction>
</comment>
<dbReference type="EMBL" id="QKRA01000001">
    <property type="protein sequence ID" value="RDL46131.1"/>
    <property type="molecule type" value="Genomic_DNA"/>
</dbReference>
<name>A0A370UEG0_9GAMM</name>
<dbReference type="NCBIfam" id="TIGR01499">
    <property type="entry name" value="folC"/>
    <property type="match status" value="1"/>
</dbReference>
<dbReference type="Pfam" id="PF08245">
    <property type="entry name" value="Mur_ligase_M"/>
    <property type="match status" value="1"/>
</dbReference>
<comment type="catalytic activity">
    <reaction evidence="20">
        <text>10-formyltetrahydrofolyl-(gamma-L-Glu)(n) + L-glutamate + ATP = 10-formyltetrahydrofolyl-(gamma-L-Glu)(n+1) + ADP + phosphate + H(+)</text>
        <dbReference type="Rhea" id="RHEA:51904"/>
        <dbReference type="Rhea" id="RHEA-COMP:13088"/>
        <dbReference type="Rhea" id="RHEA-COMP:14300"/>
        <dbReference type="ChEBI" id="CHEBI:15378"/>
        <dbReference type="ChEBI" id="CHEBI:29985"/>
        <dbReference type="ChEBI" id="CHEBI:30616"/>
        <dbReference type="ChEBI" id="CHEBI:43474"/>
        <dbReference type="ChEBI" id="CHEBI:134413"/>
        <dbReference type="ChEBI" id="CHEBI:456216"/>
        <dbReference type="EC" id="6.3.2.17"/>
    </reaction>
</comment>
<dbReference type="InterPro" id="IPR001645">
    <property type="entry name" value="Folylpolyglutamate_synth"/>
</dbReference>
<gene>
    <name evidence="26" type="ORF">DN730_03580</name>
</gene>
<dbReference type="GO" id="GO:0005524">
    <property type="term" value="F:ATP binding"/>
    <property type="evidence" value="ECO:0007669"/>
    <property type="project" value="UniProtKB-KW"/>
</dbReference>
<evidence type="ECO:0000256" key="21">
    <source>
        <dbReference type="ARBA" id="ARBA00049035"/>
    </source>
</evidence>
<keyword evidence="12 23" id="KW-0547">Nucleotide-binding</keyword>
<dbReference type="SUPFAM" id="SSF53623">
    <property type="entry name" value="MurD-like peptide ligases, catalytic domain"/>
    <property type="match status" value="1"/>
</dbReference>
<dbReference type="InterPro" id="IPR036615">
    <property type="entry name" value="Mur_ligase_C_dom_sf"/>
</dbReference>
<evidence type="ECO:0000256" key="19">
    <source>
        <dbReference type="ARBA" id="ARBA00047493"/>
    </source>
</evidence>
<evidence type="ECO:0000256" key="9">
    <source>
        <dbReference type="ARBA" id="ARBA00019357"/>
    </source>
</evidence>
<keyword evidence="14" id="KW-0460">Magnesium</keyword>
<organism evidence="26 27">
    <name type="scientific">Marinomonas piezotolerans</name>
    <dbReference type="NCBI Taxonomy" id="2213058"/>
    <lineage>
        <taxon>Bacteria</taxon>
        <taxon>Pseudomonadati</taxon>
        <taxon>Pseudomonadota</taxon>
        <taxon>Gammaproteobacteria</taxon>
        <taxon>Oceanospirillales</taxon>
        <taxon>Oceanospirillaceae</taxon>
        <taxon>Marinomonas</taxon>
    </lineage>
</organism>
<comment type="similarity">
    <text evidence="5 23">Belongs to the folylpolyglutamate synthase family.</text>
</comment>
<dbReference type="InterPro" id="IPR013221">
    <property type="entry name" value="Mur_ligase_cen"/>
</dbReference>
<dbReference type="OrthoDB" id="9809356at2"/>
<evidence type="ECO:0000256" key="14">
    <source>
        <dbReference type="ARBA" id="ARBA00022842"/>
    </source>
</evidence>
<evidence type="ECO:0000259" key="24">
    <source>
        <dbReference type="Pfam" id="PF02875"/>
    </source>
</evidence>
<evidence type="ECO:0000256" key="7">
    <source>
        <dbReference type="ARBA" id="ARBA00013023"/>
    </source>
</evidence>
<evidence type="ECO:0000313" key="26">
    <source>
        <dbReference type="EMBL" id="RDL46131.1"/>
    </source>
</evidence>
<evidence type="ECO:0000256" key="10">
    <source>
        <dbReference type="ARBA" id="ARBA00022598"/>
    </source>
</evidence>
<protein>
    <recommendedName>
        <fullName evidence="9">Dihydrofolate synthase/folylpolyglutamate synthase</fullName>
        <ecNumber evidence="7">6.3.2.12</ecNumber>
        <ecNumber evidence="8">6.3.2.17</ecNumber>
    </recommendedName>
    <alternativeName>
        <fullName evidence="18">Folylpoly-gamma-glutamate synthetase-dihydrofolate synthetase</fullName>
    </alternativeName>
    <alternativeName>
        <fullName evidence="16">Folylpolyglutamate synthetase</fullName>
    </alternativeName>
    <alternativeName>
        <fullName evidence="17">Tetrahydrofolylpolyglutamate synthase</fullName>
    </alternativeName>
</protein>
<evidence type="ECO:0000256" key="4">
    <source>
        <dbReference type="ARBA" id="ARBA00005150"/>
    </source>
</evidence>
<comment type="function">
    <text evidence="2">Functions in two distinct reactions of the de novo folate biosynthetic pathway. Catalyzes the addition of a glutamate residue to dihydropteroate (7,8-dihydropteroate or H2Pte) to form dihydrofolate (7,8-dihydrofolate monoglutamate or H2Pte-Glu). Also catalyzes successive additions of L-glutamate to tetrahydrofolate or 10-formyltetrahydrofolate or 5,10-methylenetetrahydrofolate, leading to folylpolyglutamate derivatives.</text>
</comment>
<evidence type="ECO:0000256" key="18">
    <source>
        <dbReference type="ARBA" id="ARBA00032510"/>
    </source>
</evidence>
<evidence type="ECO:0000256" key="3">
    <source>
        <dbReference type="ARBA" id="ARBA00004799"/>
    </source>
</evidence>
<evidence type="ECO:0000256" key="22">
    <source>
        <dbReference type="ARBA" id="ARBA00049161"/>
    </source>
</evidence>
<keyword evidence="10 23" id="KW-0436">Ligase</keyword>
<dbReference type="EC" id="6.3.2.12" evidence="7"/>
<dbReference type="GO" id="GO:0046872">
    <property type="term" value="F:metal ion binding"/>
    <property type="evidence" value="ECO:0007669"/>
    <property type="project" value="UniProtKB-KW"/>
</dbReference>
<evidence type="ECO:0000256" key="8">
    <source>
        <dbReference type="ARBA" id="ARBA00013025"/>
    </source>
</evidence>
<dbReference type="SUPFAM" id="SSF53244">
    <property type="entry name" value="MurD-like peptide ligases, peptide-binding domain"/>
    <property type="match status" value="1"/>
</dbReference>
<keyword evidence="27" id="KW-1185">Reference proteome</keyword>
<dbReference type="UniPathway" id="UPA00077">
    <property type="reaction ID" value="UER00157"/>
</dbReference>
<evidence type="ECO:0000259" key="25">
    <source>
        <dbReference type="Pfam" id="PF08245"/>
    </source>
</evidence>
<keyword evidence="13 23" id="KW-0067">ATP-binding</keyword>
<dbReference type="Pfam" id="PF02875">
    <property type="entry name" value="Mur_ligase_C"/>
    <property type="match status" value="1"/>
</dbReference>
<evidence type="ECO:0000256" key="16">
    <source>
        <dbReference type="ARBA" id="ARBA00030048"/>
    </source>
</evidence>
<dbReference type="RefSeq" id="WP_115466717.1">
    <property type="nucleotide sequence ID" value="NZ_QKRA01000001.1"/>
</dbReference>
<evidence type="ECO:0000256" key="17">
    <source>
        <dbReference type="ARBA" id="ARBA00030592"/>
    </source>
</evidence>
<evidence type="ECO:0000256" key="12">
    <source>
        <dbReference type="ARBA" id="ARBA00022741"/>
    </source>
</evidence>
<keyword evidence="11" id="KW-0479">Metal-binding</keyword>
<dbReference type="PANTHER" id="PTHR11136:SF0">
    <property type="entry name" value="DIHYDROFOLATE SYNTHETASE-RELATED"/>
    <property type="match status" value="1"/>
</dbReference>
<reference evidence="26 27" key="1">
    <citation type="submission" date="2018-06" db="EMBL/GenBank/DDBJ databases">
        <title>Marinomonas sp. YLB-05 draft genome sequence.</title>
        <authorList>
            <person name="Yu L."/>
            <person name="Tang X."/>
        </authorList>
    </citation>
    <scope>NUCLEOTIDE SEQUENCE [LARGE SCALE GENOMIC DNA]</scope>
    <source>
        <strain evidence="26 27">YLB-05</strain>
    </source>
</reference>
<dbReference type="Proteomes" id="UP000254326">
    <property type="component" value="Unassembled WGS sequence"/>
</dbReference>
<dbReference type="GO" id="GO:0005737">
    <property type="term" value="C:cytoplasm"/>
    <property type="evidence" value="ECO:0007669"/>
    <property type="project" value="TreeGrafter"/>
</dbReference>
<evidence type="ECO:0000256" key="5">
    <source>
        <dbReference type="ARBA" id="ARBA00008276"/>
    </source>
</evidence>
<evidence type="ECO:0000256" key="13">
    <source>
        <dbReference type="ARBA" id="ARBA00022840"/>
    </source>
</evidence>
<dbReference type="Gene3D" id="3.90.190.20">
    <property type="entry name" value="Mur ligase, C-terminal domain"/>
    <property type="match status" value="1"/>
</dbReference>
<comment type="subunit">
    <text evidence="6">Monomer.</text>
</comment>
<evidence type="ECO:0000256" key="23">
    <source>
        <dbReference type="PIRNR" id="PIRNR001563"/>
    </source>
</evidence>
<evidence type="ECO:0000256" key="11">
    <source>
        <dbReference type="ARBA" id="ARBA00022723"/>
    </source>
</evidence>
<evidence type="ECO:0000256" key="2">
    <source>
        <dbReference type="ARBA" id="ARBA00002714"/>
    </source>
</evidence>